<accession>A0ABS2FSN1</accession>
<feature type="transmembrane region" description="Helical" evidence="9">
    <location>
        <begin position="276"/>
        <end position="300"/>
    </location>
</feature>
<feature type="transmembrane region" description="Helical" evidence="9">
    <location>
        <begin position="237"/>
        <end position="270"/>
    </location>
</feature>
<comment type="caution">
    <text evidence="11">The sequence shown here is derived from an EMBL/GenBank/DDBJ whole genome shotgun (WGS) entry which is preliminary data.</text>
</comment>
<comment type="similarity">
    <text evidence="8">Belongs to the NhaC Na(+)/H(+) (TC 2.A.35) antiporter family.</text>
</comment>
<evidence type="ECO:0000256" key="8">
    <source>
        <dbReference type="ARBA" id="ARBA00038435"/>
    </source>
</evidence>
<dbReference type="PANTHER" id="PTHR33451">
    <property type="entry name" value="MALATE-2H(+)/NA(+)-LACTATE ANTIPORTER"/>
    <property type="match status" value="1"/>
</dbReference>
<keyword evidence="6 9" id="KW-1133">Transmembrane helix</keyword>
<feature type="transmembrane region" description="Helical" evidence="9">
    <location>
        <begin position="12"/>
        <end position="30"/>
    </location>
</feature>
<keyword evidence="5 9" id="KW-0812">Transmembrane</keyword>
<feature type="transmembrane region" description="Helical" evidence="9">
    <location>
        <begin position="156"/>
        <end position="174"/>
    </location>
</feature>
<evidence type="ECO:0000256" key="2">
    <source>
        <dbReference type="ARBA" id="ARBA00022448"/>
    </source>
</evidence>
<feature type="domain" description="Na+/H+ antiporter NhaC-like C-terminal" evidence="10">
    <location>
        <begin position="79"/>
        <end position="221"/>
    </location>
</feature>
<name>A0ABS2FSN1_9FIRM</name>
<comment type="subcellular location">
    <subcellularLocation>
        <location evidence="1">Cell membrane</location>
        <topology evidence="1">Multi-pass membrane protein</topology>
    </subcellularLocation>
</comment>
<organism evidence="11 12">
    <name type="scientific">Oscillibacter valericigenes</name>
    <dbReference type="NCBI Taxonomy" id="351091"/>
    <lineage>
        <taxon>Bacteria</taxon>
        <taxon>Bacillati</taxon>
        <taxon>Bacillota</taxon>
        <taxon>Clostridia</taxon>
        <taxon>Eubacteriales</taxon>
        <taxon>Oscillospiraceae</taxon>
        <taxon>Oscillibacter</taxon>
    </lineage>
</organism>
<dbReference type="Pfam" id="PF03553">
    <property type="entry name" value="Na_H_antiporter"/>
    <property type="match status" value="2"/>
</dbReference>
<sequence length="454" mass="47467">MIKQNKNWGLKSFIPLLTFLAVYLGAGVVFSLMGTENPFKQISREFAVLCGLTTVILLSRSRKNIDLNIDLVAKHCGEPGVMLMIMIFALAGAFSGAAEAMGGTEAAVNFGLSIIPRQFVFAGVFVISSALGLATGTSMGTIAAIGPIALGIAEEADLSAGVAIAAVIGGGMFGDNLSVISDTTIAATRGAGCKMNDKFKMNGLIALPAALITIVIYCLVGSGGELAGVYEYSLIKILPYIVVLVTALIGLNVVLVLLLGTIVAGVIGFATGSLTLATYSAGITDGISGMASIIIVTIILRGLTGIAKEYRGIDWLVEKMGKHMHTRRSAEYGMCLLTGLVDMSMGNNTMAILVSAPLAMRFARKFNISRKRVASLLDISACVFQSFIPHGGQLMLGISMTGLSPFALIAASYYPILLGLATIVTIQFGLLKTKEEKNGISLYPEGEEEAAAAE</sequence>
<protein>
    <submittedName>
        <fullName evidence="11">Na+/H+ antiporter NhaC family protein</fullName>
    </submittedName>
</protein>
<dbReference type="RefSeq" id="WP_204801485.1">
    <property type="nucleotide sequence ID" value="NZ_JACSNX010000001.1"/>
</dbReference>
<evidence type="ECO:0000256" key="1">
    <source>
        <dbReference type="ARBA" id="ARBA00004651"/>
    </source>
</evidence>
<keyword evidence="2" id="KW-0813">Transport</keyword>
<feature type="transmembrane region" description="Helical" evidence="9">
    <location>
        <begin position="412"/>
        <end position="431"/>
    </location>
</feature>
<evidence type="ECO:0000256" key="9">
    <source>
        <dbReference type="SAM" id="Phobius"/>
    </source>
</evidence>
<evidence type="ECO:0000256" key="5">
    <source>
        <dbReference type="ARBA" id="ARBA00022692"/>
    </source>
</evidence>
<keyword evidence="4" id="KW-1003">Cell membrane</keyword>
<gene>
    <name evidence="11" type="ORF">H9X91_00675</name>
</gene>
<evidence type="ECO:0000313" key="11">
    <source>
        <dbReference type="EMBL" id="MBM6849950.1"/>
    </source>
</evidence>
<proteinExistence type="inferred from homology"/>
<evidence type="ECO:0000259" key="10">
    <source>
        <dbReference type="Pfam" id="PF03553"/>
    </source>
</evidence>
<evidence type="ECO:0000313" key="12">
    <source>
        <dbReference type="Proteomes" id="UP000719500"/>
    </source>
</evidence>
<feature type="transmembrane region" description="Helical" evidence="9">
    <location>
        <begin position="118"/>
        <end position="144"/>
    </location>
</feature>
<evidence type="ECO:0000256" key="6">
    <source>
        <dbReference type="ARBA" id="ARBA00022989"/>
    </source>
</evidence>
<keyword evidence="3" id="KW-0050">Antiport</keyword>
<dbReference type="PANTHER" id="PTHR33451:SF5">
    <property type="entry name" value="NA+_H+ ANTIPORTER"/>
    <property type="match status" value="1"/>
</dbReference>
<evidence type="ECO:0000256" key="3">
    <source>
        <dbReference type="ARBA" id="ARBA00022449"/>
    </source>
</evidence>
<feature type="domain" description="Na+/H+ antiporter NhaC-like C-terminal" evidence="10">
    <location>
        <begin position="233"/>
        <end position="431"/>
    </location>
</feature>
<evidence type="ECO:0000256" key="7">
    <source>
        <dbReference type="ARBA" id="ARBA00023136"/>
    </source>
</evidence>
<dbReference type="InterPro" id="IPR052180">
    <property type="entry name" value="NhaC_Na-H+_Antiporter"/>
</dbReference>
<dbReference type="EMBL" id="JACSNX010000001">
    <property type="protein sequence ID" value="MBM6849950.1"/>
    <property type="molecule type" value="Genomic_DNA"/>
</dbReference>
<reference evidence="11 12" key="1">
    <citation type="journal article" date="2021" name="Sci. Rep.">
        <title>The distribution of antibiotic resistance genes in chicken gut microbiota commensals.</title>
        <authorList>
            <person name="Juricova H."/>
            <person name="Matiasovicova J."/>
            <person name="Kubasova T."/>
            <person name="Cejkova D."/>
            <person name="Rychlik I."/>
        </authorList>
    </citation>
    <scope>NUCLEOTIDE SEQUENCE [LARGE SCALE GENOMIC DNA]</scope>
    <source>
        <strain evidence="11 12">An411</strain>
    </source>
</reference>
<dbReference type="Proteomes" id="UP000719500">
    <property type="component" value="Unassembled WGS sequence"/>
</dbReference>
<keyword evidence="12" id="KW-1185">Reference proteome</keyword>
<feature type="transmembrane region" description="Helical" evidence="9">
    <location>
        <begin position="80"/>
        <end position="98"/>
    </location>
</feature>
<evidence type="ECO:0000256" key="4">
    <source>
        <dbReference type="ARBA" id="ARBA00022475"/>
    </source>
</evidence>
<dbReference type="InterPro" id="IPR018461">
    <property type="entry name" value="Na/H_Antiport_NhaC-like_C"/>
</dbReference>
<keyword evidence="7 9" id="KW-0472">Membrane</keyword>
<feature type="transmembrane region" description="Helical" evidence="9">
    <location>
        <begin position="205"/>
        <end position="230"/>
    </location>
</feature>